<dbReference type="AlphaFoldDB" id="A0A7C9CSJ8"/>
<name>A0A7C9CSJ8_OPUST</name>
<evidence type="ECO:0000313" key="2">
    <source>
        <dbReference type="EMBL" id="MBA4623103.1"/>
    </source>
</evidence>
<sequence>MSASFEADKLSAFSCHILGCICDVPAKGVEDTNLKQKKNGTESTHGQTHGQAHNRAAGPEPGYKGKEREMEGKMAACLDRLSYDLDTEFTTKSRLRALKLT</sequence>
<reference evidence="2" key="1">
    <citation type="journal article" date="2013" name="J. Plant Res.">
        <title>Effect of fungi and light on seed germination of three Opuntia species from semiarid lands of central Mexico.</title>
        <authorList>
            <person name="Delgado-Sanchez P."/>
            <person name="Jimenez-Bremont J.F."/>
            <person name="Guerrero-Gonzalez Mde L."/>
            <person name="Flores J."/>
        </authorList>
    </citation>
    <scope>NUCLEOTIDE SEQUENCE</scope>
    <source>
        <tissue evidence="2">Cladode</tissue>
    </source>
</reference>
<proteinExistence type="predicted"/>
<accession>A0A7C9CSJ8</accession>
<feature type="compositionally biased region" description="Polar residues" evidence="1">
    <location>
        <begin position="41"/>
        <end position="51"/>
    </location>
</feature>
<reference evidence="2" key="2">
    <citation type="submission" date="2020-07" db="EMBL/GenBank/DDBJ databases">
        <authorList>
            <person name="Vera ALvarez R."/>
            <person name="Arias-Moreno D.M."/>
            <person name="Jimenez-Jacinto V."/>
            <person name="Jimenez-Bremont J.F."/>
            <person name="Swaminathan K."/>
            <person name="Moose S.P."/>
            <person name="Guerrero-Gonzalez M.L."/>
            <person name="Marino-Ramirez L."/>
            <person name="Landsman D."/>
            <person name="Rodriguez-Kessler M."/>
            <person name="Delgado-Sanchez P."/>
        </authorList>
    </citation>
    <scope>NUCLEOTIDE SEQUENCE</scope>
    <source>
        <tissue evidence="2">Cladode</tissue>
    </source>
</reference>
<feature type="region of interest" description="Disordered" evidence="1">
    <location>
        <begin position="33"/>
        <end position="69"/>
    </location>
</feature>
<dbReference type="EMBL" id="GISG01041754">
    <property type="protein sequence ID" value="MBA4623103.1"/>
    <property type="molecule type" value="Transcribed_RNA"/>
</dbReference>
<organism evidence="2">
    <name type="scientific">Opuntia streptacantha</name>
    <name type="common">Prickly pear cactus</name>
    <name type="synonym">Opuntia cardona</name>
    <dbReference type="NCBI Taxonomy" id="393608"/>
    <lineage>
        <taxon>Eukaryota</taxon>
        <taxon>Viridiplantae</taxon>
        <taxon>Streptophyta</taxon>
        <taxon>Embryophyta</taxon>
        <taxon>Tracheophyta</taxon>
        <taxon>Spermatophyta</taxon>
        <taxon>Magnoliopsida</taxon>
        <taxon>eudicotyledons</taxon>
        <taxon>Gunneridae</taxon>
        <taxon>Pentapetalae</taxon>
        <taxon>Caryophyllales</taxon>
        <taxon>Cactineae</taxon>
        <taxon>Cactaceae</taxon>
        <taxon>Opuntioideae</taxon>
        <taxon>Opuntia</taxon>
    </lineage>
</organism>
<protein>
    <submittedName>
        <fullName evidence="2">Uncharacterized protein</fullName>
    </submittedName>
</protein>
<evidence type="ECO:0000256" key="1">
    <source>
        <dbReference type="SAM" id="MobiDB-lite"/>
    </source>
</evidence>